<reference evidence="4" key="1">
    <citation type="submission" date="2022-10" db="EMBL/GenBank/DDBJ databases">
        <title>Tapping the CABI collections for fungal endophytes: first genome assemblies for Collariella, Neodidymelliopsis, Ascochyta clinopodiicola, Didymella pomorum, Didymosphaeria variabile, Neocosmospora piperis and Neocucurbitaria cava.</title>
        <authorList>
            <person name="Hill R."/>
        </authorList>
    </citation>
    <scope>NUCLEOTIDE SEQUENCE</scope>
    <source>
        <strain evidence="4">IMI 356814</strain>
    </source>
</reference>
<dbReference type="InterPro" id="IPR057683">
    <property type="entry name" value="DUF7923"/>
</dbReference>
<gene>
    <name evidence="4" type="ORF">N0V83_004766</name>
</gene>
<protein>
    <recommendedName>
        <fullName evidence="3">DUF7923 domain-containing protein</fullName>
    </recommendedName>
</protein>
<feature type="coiled-coil region" evidence="1">
    <location>
        <begin position="25"/>
        <end position="59"/>
    </location>
</feature>
<evidence type="ECO:0000313" key="5">
    <source>
        <dbReference type="Proteomes" id="UP001140560"/>
    </source>
</evidence>
<dbReference type="Proteomes" id="UP001140560">
    <property type="component" value="Unassembled WGS sequence"/>
</dbReference>
<evidence type="ECO:0000256" key="1">
    <source>
        <dbReference type="SAM" id="Coils"/>
    </source>
</evidence>
<organism evidence="4 5">
    <name type="scientific">Neocucurbitaria cava</name>
    <dbReference type="NCBI Taxonomy" id="798079"/>
    <lineage>
        <taxon>Eukaryota</taxon>
        <taxon>Fungi</taxon>
        <taxon>Dikarya</taxon>
        <taxon>Ascomycota</taxon>
        <taxon>Pezizomycotina</taxon>
        <taxon>Dothideomycetes</taxon>
        <taxon>Pleosporomycetidae</taxon>
        <taxon>Pleosporales</taxon>
        <taxon>Pleosporineae</taxon>
        <taxon>Cucurbitariaceae</taxon>
        <taxon>Neocucurbitaria</taxon>
    </lineage>
</organism>
<feature type="domain" description="DUF7923" evidence="3">
    <location>
        <begin position="76"/>
        <end position="116"/>
    </location>
</feature>
<dbReference type="Pfam" id="PF25540">
    <property type="entry name" value="DUF7923"/>
    <property type="match status" value="2"/>
</dbReference>
<feature type="compositionally biased region" description="Polar residues" evidence="2">
    <location>
        <begin position="237"/>
        <end position="256"/>
    </location>
</feature>
<comment type="caution">
    <text evidence="4">The sequence shown here is derived from an EMBL/GenBank/DDBJ whole genome shotgun (WGS) entry which is preliminary data.</text>
</comment>
<feature type="region of interest" description="Disordered" evidence="2">
    <location>
        <begin position="237"/>
        <end position="300"/>
    </location>
</feature>
<dbReference type="OrthoDB" id="2270193at2759"/>
<evidence type="ECO:0000259" key="3">
    <source>
        <dbReference type="Pfam" id="PF25540"/>
    </source>
</evidence>
<dbReference type="AlphaFoldDB" id="A0A9W8Y9S6"/>
<feature type="domain" description="DUF7923" evidence="3">
    <location>
        <begin position="134"/>
        <end position="232"/>
    </location>
</feature>
<dbReference type="PANTHER" id="PTHR37543">
    <property type="entry name" value="CCCH ZINC FINGER DNA BINDING PROTEIN (AFU_ORTHOLOGUE AFUA_5G12760)"/>
    <property type="match status" value="1"/>
</dbReference>
<keyword evidence="1" id="KW-0175">Coiled coil</keyword>
<sequence>MDHEVDLLGFDDGFSAVRMSGASALQDLEAAAESCRRVMKQSQEEYDELLAKYDALRSRRDGGEVSQGAATEERAADAYVVVLIDAHSHKFKTNLMHGAESGGSHTAKLLKKAASDLQSYIPIEIPTVSSPNFPRALGGFAAGFSREEVFFDFVDVVDEETVERKITGLFQLYVKDPQCKQVLLGASGSMSYLRVLEAHQVFAKKITLIQRGVEDTSLMRLGLNSVTFPQVFESLSDGNSTKRTSSGNRSFDSNVSHWIEEPEEGTTEETTGPEDFTNHGQSSKESVTEWTTPTGVLIDI</sequence>
<dbReference type="EMBL" id="JAPEUY010000007">
    <property type="protein sequence ID" value="KAJ4371547.1"/>
    <property type="molecule type" value="Genomic_DNA"/>
</dbReference>
<accession>A0A9W8Y9S6</accession>
<evidence type="ECO:0000256" key="2">
    <source>
        <dbReference type="SAM" id="MobiDB-lite"/>
    </source>
</evidence>
<dbReference type="PANTHER" id="PTHR37543:SF1">
    <property type="entry name" value="CCCH ZINC FINGER DNA BINDING PROTEIN (AFU_ORTHOLOGUE AFUA_5G12760)"/>
    <property type="match status" value="1"/>
</dbReference>
<proteinExistence type="predicted"/>
<feature type="compositionally biased region" description="Polar residues" evidence="2">
    <location>
        <begin position="278"/>
        <end position="294"/>
    </location>
</feature>
<name>A0A9W8Y9S6_9PLEO</name>
<evidence type="ECO:0000313" key="4">
    <source>
        <dbReference type="EMBL" id="KAJ4371547.1"/>
    </source>
</evidence>
<keyword evidence="5" id="KW-1185">Reference proteome</keyword>